<comment type="caution">
    <text evidence="2">The sequence shown here is derived from an EMBL/GenBank/DDBJ whole genome shotgun (WGS) entry which is preliminary data.</text>
</comment>
<sequence length="282" mass="32818">MPELMRDGLFARMVMEHRDDARVVVFTSQAWGRLFDTREPLVWELILEFLSTLRFGEVLLDLDALDTIQFQLGGARRRLSLRQFNLALGLHTEEETKSLGFARTPPSYTLIRDPVLRLCHRMMTHSIAGRSHAPEKILQGLTVIAPTLLVIDMAELMRLQICMEIDDTWAWEPWDQRGSPMLRLVPLRPLRMLLLMMRVARLFWYPYRHLSYHHLQLLLGLCPRDYRDLRRRCRDCVGMLGVYMDLHSMRLSMGAHLRHSRDAPGRGLARPAPPQPSRTNSS</sequence>
<feature type="region of interest" description="Disordered" evidence="1">
    <location>
        <begin position="259"/>
        <end position="282"/>
    </location>
</feature>
<accession>A0ABQ5E271</accession>
<dbReference type="Proteomes" id="UP001151760">
    <property type="component" value="Unassembled WGS sequence"/>
</dbReference>
<dbReference type="EMBL" id="BQNB010015823">
    <property type="protein sequence ID" value="GJT44563.1"/>
    <property type="molecule type" value="Genomic_DNA"/>
</dbReference>
<gene>
    <name evidence="2" type="ORF">Tco_0953278</name>
</gene>
<protein>
    <submittedName>
        <fullName evidence="2">Uncharacterized protein</fullName>
    </submittedName>
</protein>
<name>A0ABQ5E271_9ASTR</name>
<organism evidence="2 3">
    <name type="scientific">Tanacetum coccineum</name>
    <dbReference type="NCBI Taxonomy" id="301880"/>
    <lineage>
        <taxon>Eukaryota</taxon>
        <taxon>Viridiplantae</taxon>
        <taxon>Streptophyta</taxon>
        <taxon>Embryophyta</taxon>
        <taxon>Tracheophyta</taxon>
        <taxon>Spermatophyta</taxon>
        <taxon>Magnoliopsida</taxon>
        <taxon>eudicotyledons</taxon>
        <taxon>Gunneridae</taxon>
        <taxon>Pentapetalae</taxon>
        <taxon>asterids</taxon>
        <taxon>campanulids</taxon>
        <taxon>Asterales</taxon>
        <taxon>Asteraceae</taxon>
        <taxon>Asteroideae</taxon>
        <taxon>Anthemideae</taxon>
        <taxon>Anthemidinae</taxon>
        <taxon>Tanacetum</taxon>
    </lineage>
</organism>
<proteinExistence type="predicted"/>
<reference evidence="2" key="2">
    <citation type="submission" date="2022-01" db="EMBL/GenBank/DDBJ databases">
        <authorList>
            <person name="Yamashiro T."/>
            <person name="Shiraishi A."/>
            <person name="Satake H."/>
            <person name="Nakayama K."/>
        </authorList>
    </citation>
    <scope>NUCLEOTIDE SEQUENCE</scope>
</reference>
<evidence type="ECO:0000313" key="3">
    <source>
        <dbReference type="Proteomes" id="UP001151760"/>
    </source>
</evidence>
<evidence type="ECO:0000256" key="1">
    <source>
        <dbReference type="SAM" id="MobiDB-lite"/>
    </source>
</evidence>
<evidence type="ECO:0000313" key="2">
    <source>
        <dbReference type="EMBL" id="GJT44563.1"/>
    </source>
</evidence>
<keyword evidence="3" id="KW-1185">Reference proteome</keyword>
<reference evidence="2" key="1">
    <citation type="journal article" date="2022" name="Int. J. Mol. Sci.">
        <title>Draft Genome of Tanacetum Coccineum: Genomic Comparison of Closely Related Tanacetum-Family Plants.</title>
        <authorList>
            <person name="Yamashiro T."/>
            <person name="Shiraishi A."/>
            <person name="Nakayama K."/>
            <person name="Satake H."/>
        </authorList>
    </citation>
    <scope>NUCLEOTIDE SEQUENCE</scope>
</reference>